<dbReference type="CDD" id="cd00093">
    <property type="entry name" value="HTH_XRE"/>
    <property type="match status" value="1"/>
</dbReference>
<sequence length="109" mass="12411">MLSEEDFKNAIATAIRKMRNAEKKSCEELAAHSDIDYSSLNLIENGKQSPKAYTLYKILLSLGIDICAVISKEGNRIKEPEEILISKISHLNDKQQEILLKFLNEFIRS</sequence>
<dbReference type="SMART" id="SM00530">
    <property type="entry name" value="HTH_XRE"/>
    <property type="match status" value="1"/>
</dbReference>
<dbReference type="PROSITE" id="PS50943">
    <property type="entry name" value="HTH_CROC1"/>
    <property type="match status" value="1"/>
</dbReference>
<dbReference type="AlphaFoldDB" id="A0A9D1M4M4"/>
<dbReference type="InterPro" id="IPR010982">
    <property type="entry name" value="Lambda_DNA-bd_dom_sf"/>
</dbReference>
<evidence type="ECO:0000259" key="1">
    <source>
        <dbReference type="PROSITE" id="PS50943"/>
    </source>
</evidence>
<dbReference type="EMBL" id="DVNC01000037">
    <property type="protein sequence ID" value="HIU53579.1"/>
    <property type="molecule type" value="Genomic_DNA"/>
</dbReference>
<reference evidence="2" key="1">
    <citation type="submission" date="2020-10" db="EMBL/GenBank/DDBJ databases">
        <authorList>
            <person name="Gilroy R."/>
        </authorList>
    </citation>
    <scope>NUCLEOTIDE SEQUENCE</scope>
    <source>
        <strain evidence="2">ChiW3-316</strain>
    </source>
</reference>
<evidence type="ECO:0000313" key="2">
    <source>
        <dbReference type="EMBL" id="HIU53579.1"/>
    </source>
</evidence>
<dbReference type="GO" id="GO:0003677">
    <property type="term" value="F:DNA binding"/>
    <property type="evidence" value="ECO:0007669"/>
    <property type="project" value="InterPro"/>
</dbReference>
<dbReference type="SUPFAM" id="SSF47413">
    <property type="entry name" value="lambda repressor-like DNA-binding domains"/>
    <property type="match status" value="1"/>
</dbReference>
<reference evidence="2" key="2">
    <citation type="journal article" date="2021" name="PeerJ">
        <title>Extensive microbial diversity within the chicken gut microbiome revealed by metagenomics and culture.</title>
        <authorList>
            <person name="Gilroy R."/>
            <person name="Ravi A."/>
            <person name="Getino M."/>
            <person name="Pursley I."/>
            <person name="Horton D.L."/>
            <person name="Alikhan N.F."/>
            <person name="Baker D."/>
            <person name="Gharbi K."/>
            <person name="Hall N."/>
            <person name="Watson M."/>
            <person name="Adriaenssens E.M."/>
            <person name="Foster-Nyarko E."/>
            <person name="Jarju S."/>
            <person name="Secka A."/>
            <person name="Antonio M."/>
            <person name="Oren A."/>
            <person name="Chaudhuri R.R."/>
            <person name="La Ragione R."/>
            <person name="Hildebrand F."/>
            <person name="Pallen M.J."/>
        </authorList>
    </citation>
    <scope>NUCLEOTIDE SEQUENCE</scope>
    <source>
        <strain evidence="2">ChiW3-316</strain>
    </source>
</reference>
<protein>
    <submittedName>
        <fullName evidence="2">Helix-turn-helix transcriptional regulator</fullName>
    </submittedName>
</protein>
<feature type="domain" description="HTH cro/C1-type" evidence="1">
    <location>
        <begin position="15"/>
        <end position="69"/>
    </location>
</feature>
<evidence type="ECO:0000313" key="3">
    <source>
        <dbReference type="Proteomes" id="UP000824107"/>
    </source>
</evidence>
<accession>A0A9D1M4M4</accession>
<proteinExistence type="predicted"/>
<gene>
    <name evidence="2" type="ORF">IAD20_05810</name>
</gene>
<name>A0A9D1M4M4_9PROT</name>
<dbReference type="InterPro" id="IPR001387">
    <property type="entry name" value="Cro/C1-type_HTH"/>
</dbReference>
<organism evidence="2 3">
    <name type="scientific">Candidatus Scatocola faecipullorum</name>
    <dbReference type="NCBI Taxonomy" id="2840917"/>
    <lineage>
        <taxon>Bacteria</taxon>
        <taxon>Pseudomonadati</taxon>
        <taxon>Pseudomonadota</taxon>
        <taxon>Alphaproteobacteria</taxon>
        <taxon>Rhodospirillales</taxon>
        <taxon>Rhodospirillaceae</taxon>
        <taxon>Rhodospirillaceae incertae sedis</taxon>
        <taxon>Candidatus Scatocola</taxon>
    </lineage>
</organism>
<comment type="caution">
    <text evidence="2">The sequence shown here is derived from an EMBL/GenBank/DDBJ whole genome shotgun (WGS) entry which is preliminary data.</text>
</comment>
<dbReference type="Pfam" id="PF01381">
    <property type="entry name" value="HTH_3"/>
    <property type="match status" value="1"/>
</dbReference>
<dbReference type="Gene3D" id="1.10.260.40">
    <property type="entry name" value="lambda repressor-like DNA-binding domains"/>
    <property type="match status" value="1"/>
</dbReference>
<dbReference type="Proteomes" id="UP000824107">
    <property type="component" value="Unassembled WGS sequence"/>
</dbReference>